<keyword evidence="4" id="KW-1185">Reference proteome</keyword>
<dbReference type="Pfam" id="PF09398">
    <property type="entry name" value="FOP_dimer"/>
    <property type="match status" value="1"/>
</dbReference>
<feature type="compositionally biased region" description="Basic and acidic residues" evidence="1">
    <location>
        <begin position="389"/>
        <end position="399"/>
    </location>
</feature>
<dbReference type="EMBL" id="MPUH01000944">
    <property type="protein sequence ID" value="OMJ71933.1"/>
    <property type="molecule type" value="Genomic_DNA"/>
</dbReference>
<reference evidence="3 4" key="1">
    <citation type="submission" date="2016-11" db="EMBL/GenBank/DDBJ databases">
        <title>The macronuclear genome of Stentor coeruleus: a giant cell with tiny introns.</title>
        <authorList>
            <person name="Slabodnick M."/>
            <person name="Ruby J.G."/>
            <person name="Reiff S.B."/>
            <person name="Swart E.C."/>
            <person name="Gosai S."/>
            <person name="Prabakaran S."/>
            <person name="Witkowska E."/>
            <person name="Larue G.E."/>
            <person name="Fisher S."/>
            <person name="Freeman R.M."/>
            <person name="Gunawardena J."/>
            <person name="Chu W."/>
            <person name="Stover N.A."/>
            <person name="Gregory B.D."/>
            <person name="Nowacki M."/>
            <person name="Derisi J."/>
            <person name="Roy S.W."/>
            <person name="Marshall W.F."/>
            <person name="Sood P."/>
        </authorList>
    </citation>
    <scope>NUCLEOTIDE SEQUENCE [LARGE SCALE GENOMIC DNA]</scope>
    <source>
        <strain evidence="3">WM001</strain>
    </source>
</reference>
<dbReference type="GO" id="GO:0005815">
    <property type="term" value="C:microtubule organizing center"/>
    <property type="evidence" value="ECO:0007669"/>
    <property type="project" value="InterPro"/>
</dbReference>
<feature type="compositionally biased region" description="Acidic residues" evidence="1">
    <location>
        <begin position="506"/>
        <end position="516"/>
    </location>
</feature>
<evidence type="ECO:0000259" key="2">
    <source>
        <dbReference type="Pfam" id="PF09398"/>
    </source>
</evidence>
<evidence type="ECO:0000313" key="4">
    <source>
        <dbReference type="Proteomes" id="UP000187209"/>
    </source>
</evidence>
<feature type="domain" description="FGFR1 oncogene partner (FOP) N-terminal dimerisation" evidence="2">
    <location>
        <begin position="42"/>
        <end position="104"/>
    </location>
</feature>
<feature type="compositionally biased region" description="Basic and acidic residues" evidence="1">
    <location>
        <begin position="344"/>
        <end position="360"/>
    </location>
</feature>
<feature type="compositionally biased region" description="Basic and acidic residues" evidence="1">
    <location>
        <begin position="197"/>
        <end position="211"/>
    </location>
</feature>
<dbReference type="GO" id="GO:0034453">
    <property type="term" value="P:microtubule anchoring"/>
    <property type="evidence" value="ECO:0007669"/>
    <property type="project" value="InterPro"/>
</dbReference>
<comment type="caution">
    <text evidence="3">The sequence shown here is derived from an EMBL/GenBank/DDBJ whole genome shotgun (WGS) entry which is preliminary data.</text>
</comment>
<feature type="region of interest" description="Disordered" evidence="1">
    <location>
        <begin position="506"/>
        <end position="562"/>
    </location>
</feature>
<feature type="compositionally biased region" description="Basic and acidic residues" evidence="1">
    <location>
        <begin position="464"/>
        <end position="478"/>
    </location>
</feature>
<feature type="compositionally biased region" description="Basic and acidic residues" evidence="1">
    <location>
        <begin position="300"/>
        <end position="315"/>
    </location>
</feature>
<feature type="compositionally biased region" description="Basic and acidic residues" evidence="1">
    <location>
        <begin position="279"/>
        <end position="293"/>
    </location>
</feature>
<evidence type="ECO:0000256" key="1">
    <source>
        <dbReference type="SAM" id="MobiDB-lite"/>
    </source>
</evidence>
<dbReference type="Proteomes" id="UP000187209">
    <property type="component" value="Unassembled WGS sequence"/>
</dbReference>
<feature type="compositionally biased region" description="Basic and acidic residues" evidence="1">
    <location>
        <begin position="260"/>
        <end position="270"/>
    </location>
</feature>
<sequence length="562" mass="64009">MEDLKELIIQTLDAAGVLDKIRAQLRLQVFKAVQNDEGKMQNDNSKPVKMAQNPEGTLAAALFRDFLECYKMKYSLNVLIPEFHLPATQDVRAFLAKELKFTPEPGEPYLSFMMNYLLKNSDSSGLSQFREEEKTQKKKEDFKEPKTLPMMPDLKIKAKEEPKPVEKKPLAQIPEFKSKPEEPKPIEKKPLAQIPEFKGKPAEEKPVEKKPLAQIPEFKGKVEDPKPVEKKPLAQIPEFKGKPEEPKPIEKKPLGQIPEFKGKPVEEVKKPLAQIPEFKGPKPTEEKPPEKKPLGQIPEFKGKPVDEPKPVDKKIPAQIPEFKGKQVEEKPAEKKTLAQIPEFKGSKQPEEVKKPEEKKPATQIPEFKGKQTEEKPSEKKTLAQIPEFKGSKQPEEAKKPLAQIPDFKGKAEEKPSEKKTLAQIPDFKGKKQEPVVEDKNKNPQGKGKIPQIMLPDIDSPESSGRFEESHDKDAIDDVKKRLQNYGNYIEEVGDDISNKKFEFENYGESEEYEESGEYYAELSDDPSMHSEYLDDYDIIEDAEIVQSEDEDEEEEEEGSSNS</sequence>
<feature type="compositionally biased region" description="Basic and acidic residues" evidence="1">
    <location>
        <begin position="154"/>
        <end position="169"/>
    </location>
</feature>
<protein>
    <recommendedName>
        <fullName evidence="2">FGFR1 oncogene partner (FOP) N-terminal dimerisation domain-containing protein</fullName>
    </recommendedName>
</protein>
<organism evidence="3 4">
    <name type="scientific">Stentor coeruleus</name>
    <dbReference type="NCBI Taxonomy" id="5963"/>
    <lineage>
        <taxon>Eukaryota</taxon>
        <taxon>Sar</taxon>
        <taxon>Alveolata</taxon>
        <taxon>Ciliophora</taxon>
        <taxon>Postciliodesmatophora</taxon>
        <taxon>Heterotrichea</taxon>
        <taxon>Heterotrichida</taxon>
        <taxon>Stentoridae</taxon>
        <taxon>Stentor</taxon>
    </lineage>
</organism>
<feature type="compositionally biased region" description="Basic and acidic residues" evidence="1">
    <location>
        <begin position="407"/>
        <end position="420"/>
    </location>
</feature>
<dbReference type="OrthoDB" id="2160638at2759"/>
<proteinExistence type="predicted"/>
<feature type="region of interest" description="Disordered" evidence="1">
    <location>
        <begin position="124"/>
        <end position="478"/>
    </location>
</feature>
<feature type="compositionally biased region" description="Acidic residues" evidence="1">
    <location>
        <begin position="533"/>
        <end position="562"/>
    </location>
</feature>
<dbReference type="InterPro" id="IPR018993">
    <property type="entry name" value="FOP_dimerisation-dom_N"/>
</dbReference>
<feature type="compositionally biased region" description="Basic and acidic residues" evidence="1">
    <location>
        <begin position="427"/>
        <end position="441"/>
    </location>
</feature>
<feature type="compositionally biased region" description="Basic and acidic residues" evidence="1">
    <location>
        <begin position="176"/>
        <end position="190"/>
    </location>
</feature>
<feature type="compositionally biased region" description="Basic and acidic residues" evidence="1">
    <location>
        <begin position="218"/>
        <end position="232"/>
    </location>
</feature>
<feature type="compositionally biased region" description="Basic and acidic residues" evidence="1">
    <location>
        <begin position="239"/>
        <end position="253"/>
    </location>
</feature>
<gene>
    <name evidence="3" type="ORF">SteCoe_29749</name>
</gene>
<feature type="compositionally biased region" description="Basic and acidic residues" evidence="1">
    <location>
        <begin position="129"/>
        <end position="146"/>
    </location>
</feature>
<name>A0A1R2B570_9CILI</name>
<feature type="compositionally biased region" description="Basic and acidic residues" evidence="1">
    <location>
        <begin position="367"/>
        <end position="381"/>
    </location>
</feature>
<accession>A0A1R2B570</accession>
<dbReference type="AlphaFoldDB" id="A0A1R2B570"/>
<feature type="compositionally biased region" description="Basic and acidic residues" evidence="1">
    <location>
        <begin position="322"/>
        <end position="336"/>
    </location>
</feature>
<evidence type="ECO:0000313" key="3">
    <source>
        <dbReference type="EMBL" id="OMJ71933.1"/>
    </source>
</evidence>
<dbReference type="Gene3D" id="1.20.960.40">
    <property type="match status" value="1"/>
</dbReference>